<proteinExistence type="predicted"/>
<gene>
    <name evidence="2" type="ORF">TR74_05430</name>
</gene>
<organism evidence="2 3">
    <name type="scientific">Carbonactinospora thermoautotrophica</name>
    <dbReference type="NCBI Taxonomy" id="1469144"/>
    <lineage>
        <taxon>Bacteria</taxon>
        <taxon>Bacillati</taxon>
        <taxon>Actinomycetota</taxon>
        <taxon>Actinomycetes</taxon>
        <taxon>Kitasatosporales</taxon>
        <taxon>Carbonactinosporaceae</taxon>
        <taxon>Carbonactinospora</taxon>
    </lineage>
</organism>
<accession>A0A132NJ55</accession>
<feature type="non-terminal residue" evidence="2">
    <location>
        <position position="1"/>
    </location>
</feature>
<dbReference type="InterPro" id="IPR050273">
    <property type="entry name" value="GppA/Ppx_hydrolase"/>
</dbReference>
<dbReference type="GO" id="GO:0016462">
    <property type="term" value="F:pyrophosphatase activity"/>
    <property type="evidence" value="ECO:0007669"/>
    <property type="project" value="TreeGrafter"/>
</dbReference>
<reference evidence="3" key="1">
    <citation type="submission" date="2015-02" db="EMBL/GenBank/DDBJ databases">
        <title>Physiological reanalysis, assessment of diazotrophy, and genome sequences of multiple isolates of Streptomyces thermoautotrophicus.</title>
        <authorList>
            <person name="MacKellar D.C."/>
            <person name="Lieber L."/>
            <person name="Norman J."/>
            <person name="Bolger A."/>
            <person name="Tobin C."/>
            <person name="Murray J.W."/>
            <person name="Friesen M."/>
            <person name="Prell J."/>
        </authorList>
    </citation>
    <scope>NUCLEOTIDE SEQUENCE [LARGE SCALE GENOMIC DNA]</scope>
    <source>
        <strain evidence="3">UBT1</strain>
    </source>
</reference>
<evidence type="ECO:0000313" key="3">
    <source>
        <dbReference type="Proteomes" id="UP000070598"/>
    </source>
</evidence>
<feature type="domain" description="Ppx/GppA phosphatase N-terminal" evidence="1">
    <location>
        <begin position="2"/>
        <end position="71"/>
    </location>
</feature>
<evidence type="ECO:0000259" key="1">
    <source>
        <dbReference type="Pfam" id="PF02541"/>
    </source>
</evidence>
<dbReference type="Gene3D" id="3.30.420.150">
    <property type="entry name" value="Exopolyphosphatase. Domain 2"/>
    <property type="match status" value="1"/>
</dbReference>
<dbReference type="PANTHER" id="PTHR30005">
    <property type="entry name" value="EXOPOLYPHOSPHATASE"/>
    <property type="match status" value="1"/>
</dbReference>
<evidence type="ECO:0000313" key="2">
    <source>
        <dbReference type="EMBL" id="KWX10140.1"/>
    </source>
</evidence>
<dbReference type="PATRIC" id="fig|1469144.9.peg.4482"/>
<dbReference type="SUPFAM" id="SSF53067">
    <property type="entry name" value="Actin-like ATPase domain"/>
    <property type="match status" value="1"/>
</dbReference>
<sequence>RLSAAQVREITERLLRSTHAERAAIPVMHPGRVDVIGAGALILHVIMERLGLPEVVVSEHDILDGIAYSLVEPGAQ</sequence>
<comment type="caution">
    <text evidence="2">The sequence shown here is derived from an EMBL/GenBank/DDBJ whole genome shotgun (WGS) entry which is preliminary data.</text>
</comment>
<protein>
    <submittedName>
        <fullName evidence="2">Exopolyphosphatase</fullName>
    </submittedName>
</protein>
<dbReference type="Pfam" id="PF02541">
    <property type="entry name" value="Ppx-GppA"/>
    <property type="match status" value="1"/>
</dbReference>
<name>A0A132NJ55_9ACTN</name>
<dbReference type="AlphaFoldDB" id="A0A132NJ55"/>
<dbReference type="Proteomes" id="UP000070598">
    <property type="component" value="Unassembled WGS sequence"/>
</dbReference>
<dbReference type="InterPro" id="IPR003695">
    <property type="entry name" value="Ppx_GppA_N"/>
</dbReference>
<dbReference type="EMBL" id="JYIK01000609">
    <property type="protein sequence ID" value="KWX10140.1"/>
    <property type="molecule type" value="Genomic_DNA"/>
</dbReference>
<dbReference type="InterPro" id="IPR043129">
    <property type="entry name" value="ATPase_NBD"/>
</dbReference>
<dbReference type="PANTHER" id="PTHR30005:SF13">
    <property type="entry name" value="EXOPOLYPHOSPHATASE 2"/>
    <property type="match status" value="1"/>
</dbReference>